<evidence type="ECO:0000256" key="1">
    <source>
        <dbReference type="SAM" id="Phobius"/>
    </source>
</evidence>
<reference evidence="2" key="1">
    <citation type="submission" date="2021-06" db="EMBL/GenBank/DDBJ databases">
        <title>Comparative genomics, transcriptomics and evolutionary studies reveal genomic signatures of adaptation to plant cell wall in hemibiotrophic fungi.</title>
        <authorList>
            <consortium name="DOE Joint Genome Institute"/>
            <person name="Baroncelli R."/>
            <person name="Diaz J.F."/>
            <person name="Benocci T."/>
            <person name="Peng M."/>
            <person name="Battaglia E."/>
            <person name="Haridas S."/>
            <person name="Andreopoulos W."/>
            <person name="Labutti K."/>
            <person name="Pangilinan J."/>
            <person name="Floch G.L."/>
            <person name="Makela M.R."/>
            <person name="Henrissat B."/>
            <person name="Grigoriev I.V."/>
            <person name="Crouch J.A."/>
            <person name="De Vries R.P."/>
            <person name="Sukno S.A."/>
            <person name="Thon M.R."/>
        </authorList>
    </citation>
    <scope>NUCLEOTIDE SEQUENCE</scope>
    <source>
        <strain evidence="2">MAFF235873</strain>
    </source>
</reference>
<keyword evidence="1" id="KW-0812">Transmembrane</keyword>
<sequence length="71" mass="7979">MQDIMGCMACVSWLPCSVSNLNLAYERYENKKTCPPSPVYDAVLCSGMVVGVVFFLDNKPRKVKFGTEIKR</sequence>
<keyword evidence="1" id="KW-0472">Membrane</keyword>
<comment type="caution">
    <text evidence="2">The sequence shown here is derived from an EMBL/GenBank/DDBJ whole genome shotgun (WGS) entry which is preliminary data.</text>
</comment>
<gene>
    <name evidence="2" type="ORF">LX32DRAFT_107173</name>
</gene>
<name>A0AAD9HSA0_9PEZI</name>
<accession>A0AAD9HSA0</accession>
<proteinExistence type="predicted"/>
<keyword evidence="1" id="KW-1133">Transmembrane helix</keyword>
<dbReference type="Proteomes" id="UP001232148">
    <property type="component" value="Unassembled WGS sequence"/>
</dbReference>
<keyword evidence="3" id="KW-1185">Reference proteome</keyword>
<dbReference type="EMBL" id="MU842823">
    <property type="protein sequence ID" value="KAK2033351.1"/>
    <property type="molecule type" value="Genomic_DNA"/>
</dbReference>
<evidence type="ECO:0000313" key="2">
    <source>
        <dbReference type="EMBL" id="KAK2033351.1"/>
    </source>
</evidence>
<feature type="transmembrane region" description="Helical" evidence="1">
    <location>
        <begin position="39"/>
        <end position="56"/>
    </location>
</feature>
<protein>
    <submittedName>
        <fullName evidence="2">Uncharacterized protein</fullName>
    </submittedName>
</protein>
<organism evidence="2 3">
    <name type="scientific">Colletotrichum zoysiae</name>
    <dbReference type="NCBI Taxonomy" id="1216348"/>
    <lineage>
        <taxon>Eukaryota</taxon>
        <taxon>Fungi</taxon>
        <taxon>Dikarya</taxon>
        <taxon>Ascomycota</taxon>
        <taxon>Pezizomycotina</taxon>
        <taxon>Sordariomycetes</taxon>
        <taxon>Hypocreomycetidae</taxon>
        <taxon>Glomerellales</taxon>
        <taxon>Glomerellaceae</taxon>
        <taxon>Colletotrichum</taxon>
        <taxon>Colletotrichum graminicola species complex</taxon>
    </lineage>
</organism>
<dbReference type="AlphaFoldDB" id="A0AAD9HSA0"/>
<evidence type="ECO:0000313" key="3">
    <source>
        <dbReference type="Proteomes" id="UP001232148"/>
    </source>
</evidence>